<reference evidence="1" key="2">
    <citation type="submission" date="2021-03" db="UniProtKB">
        <authorList>
            <consortium name="EnsemblPlants"/>
        </authorList>
    </citation>
    <scope>IDENTIFICATION</scope>
</reference>
<evidence type="ECO:0000313" key="1">
    <source>
        <dbReference type="EnsemblPlants" id="AUR62036847-RA:cds"/>
    </source>
</evidence>
<dbReference type="EnsemblPlants" id="AUR62036847-RA">
    <property type="protein sequence ID" value="AUR62036847-RA:cds"/>
    <property type="gene ID" value="AUR62036847"/>
</dbReference>
<evidence type="ECO:0000313" key="2">
    <source>
        <dbReference type="Proteomes" id="UP000596660"/>
    </source>
</evidence>
<dbReference type="AlphaFoldDB" id="A0A803MXB7"/>
<sequence length="136" mass="15475">MESLEDEEFDLYWVCCLLDDIPSTYCDSSAMQPDIPLPIAYFDYFPNFAFLCEATQDSSEGLDGFDDCCRKRVRAGLVTVSKACQKKVLRAEKHRIVSEKEKLEQRIKSVGSRPNLQFHPTSVPTNLICLPLSSSW</sequence>
<reference evidence="1" key="1">
    <citation type="journal article" date="2017" name="Nature">
        <title>The genome of Chenopodium quinoa.</title>
        <authorList>
            <person name="Jarvis D.E."/>
            <person name="Ho Y.S."/>
            <person name="Lightfoot D.J."/>
            <person name="Schmoeckel S.M."/>
            <person name="Li B."/>
            <person name="Borm T.J.A."/>
            <person name="Ohyanagi H."/>
            <person name="Mineta K."/>
            <person name="Michell C.T."/>
            <person name="Saber N."/>
            <person name="Kharbatia N.M."/>
            <person name="Rupper R.R."/>
            <person name="Sharp A.R."/>
            <person name="Dally N."/>
            <person name="Boughton B.A."/>
            <person name="Woo Y.H."/>
            <person name="Gao G."/>
            <person name="Schijlen E.G.W.M."/>
            <person name="Guo X."/>
            <person name="Momin A.A."/>
            <person name="Negrao S."/>
            <person name="Al-Babili S."/>
            <person name="Gehring C."/>
            <person name="Roessner U."/>
            <person name="Jung C."/>
            <person name="Murphy K."/>
            <person name="Arold S.T."/>
            <person name="Gojobori T."/>
            <person name="van der Linden C.G."/>
            <person name="van Loo E.N."/>
            <person name="Jellen E.N."/>
            <person name="Maughan P.J."/>
            <person name="Tester M."/>
        </authorList>
    </citation>
    <scope>NUCLEOTIDE SEQUENCE [LARGE SCALE GENOMIC DNA]</scope>
    <source>
        <strain evidence="1">cv. PI 614886</strain>
    </source>
</reference>
<accession>A0A803MXB7</accession>
<proteinExistence type="predicted"/>
<name>A0A803MXB7_CHEQI</name>
<dbReference type="Gramene" id="AUR62036847-RA">
    <property type="protein sequence ID" value="AUR62036847-RA:cds"/>
    <property type="gene ID" value="AUR62036847"/>
</dbReference>
<organism evidence="1 2">
    <name type="scientific">Chenopodium quinoa</name>
    <name type="common">Quinoa</name>
    <dbReference type="NCBI Taxonomy" id="63459"/>
    <lineage>
        <taxon>Eukaryota</taxon>
        <taxon>Viridiplantae</taxon>
        <taxon>Streptophyta</taxon>
        <taxon>Embryophyta</taxon>
        <taxon>Tracheophyta</taxon>
        <taxon>Spermatophyta</taxon>
        <taxon>Magnoliopsida</taxon>
        <taxon>eudicotyledons</taxon>
        <taxon>Gunneridae</taxon>
        <taxon>Pentapetalae</taxon>
        <taxon>Caryophyllales</taxon>
        <taxon>Chenopodiaceae</taxon>
        <taxon>Chenopodioideae</taxon>
        <taxon>Atripliceae</taxon>
        <taxon>Chenopodium</taxon>
    </lineage>
</organism>
<keyword evidence="2" id="KW-1185">Reference proteome</keyword>
<protein>
    <submittedName>
        <fullName evidence="1">Uncharacterized protein</fullName>
    </submittedName>
</protein>
<dbReference type="Proteomes" id="UP000596660">
    <property type="component" value="Unplaced"/>
</dbReference>